<keyword evidence="3" id="KW-1185">Reference proteome</keyword>
<evidence type="ECO:0000313" key="3">
    <source>
        <dbReference type="Proteomes" id="UP000266861"/>
    </source>
</evidence>
<organism evidence="2 3">
    <name type="scientific">Diversispora epigaea</name>
    <dbReference type="NCBI Taxonomy" id="1348612"/>
    <lineage>
        <taxon>Eukaryota</taxon>
        <taxon>Fungi</taxon>
        <taxon>Fungi incertae sedis</taxon>
        <taxon>Mucoromycota</taxon>
        <taxon>Glomeromycotina</taxon>
        <taxon>Glomeromycetes</taxon>
        <taxon>Diversisporales</taxon>
        <taxon>Diversisporaceae</taxon>
        <taxon>Diversispora</taxon>
    </lineage>
</organism>
<dbReference type="Proteomes" id="UP000266861">
    <property type="component" value="Unassembled WGS sequence"/>
</dbReference>
<comment type="caution">
    <text evidence="2">The sequence shown here is derived from an EMBL/GenBank/DDBJ whole genome shotgun (WGS) entry which is preliminary data.</text>
</comment>
<accession>A0A397G2H7</accession>
<feature type="region of interest" description="Disordered" evidence="1">
    <location>
        <begin position="1"/>
        <end position="21"/>
    </location>
</feature>
<dbReference type="EMBL" id="PQFF01000551">
    <property type="protein sequence ID" value="RHZ45241.1"/>
    <property type="molecule type" value="Genomic_DNA"/>
</dbReference>
<protein>
    <submittedName>
        <fullName evidence="2">Uncharacterized protein</fullName>
    </submittedName>
</protein>
<dbReference type="AlphaFoldDB" id="A0A397G2H7"/>
<name>A0A397G2H7_9GLOM</name>
<reference evidence="2 3" key="1">
    <citation type="submission" date="2018-08" db="EMBL/GenBank/DDBJ databases">
        <title>Genome and evolution of the arbuscular mycorrhizal fungus Diversispora epigaea (formerly Glomus versiforme) and its bacterial endosymbionts.</title>
        <authorList>
            <person name="Sun X."/>
            <person name="Fei Z."/>
            <person name="Harrison M."/>
        </authorList>
    </citation>
    <scope>NUCLEOTIDE SEQUENCE [LARGE SCALE GENOMIC DNA]</scope>
    <source>
        <strain evidence="2 3">IT104</strain>
    </source>
</reference>
<proteinExistence type="predicted"/>
<evidence type="ECO:0000313" key="2">
    <source>
        <dbReference type="EMBL" id="RHZ45241.1"/>
    </source>
</evidence>
<gene>
    <name evidence="2" type="ORF">Glove_682g62</name>
</gene>
<sequence>MTEQKIINTNNDPTTTSSGNSNVSIKVIIPTDPASNMSVTKLSSEFHQAAAAMIINTNNDPTTTSSGNSNVSIKVIIPTDPASNMSVTKLSSEFHVEWEVHGMTGDPEFLIQAYSMLQTLPYPLPLPIWEKPPTVKSSEGSYKFTIDPTKFQVDTWYTIRISDVNNEDINETSDPFLVTK</sequence>
<dbReference type="OrthoDB" id="2343125at2759"/>
<evidence type="ECO:0000256" key="1">
    <source>
        <dbReference type="SAM" id="MobiDB-lite"/>
    </source>
</evidence>